<protein>
    <recommendedName>
        <fullName evidence="2 8">Site-specific DNA-methyltransferase (adenine-specific)</fullName>
        <ecNumber evidence="2 8">2.1.1.72</ecNumber>
    </recommendedName>
</protein>
<dbReference type="PROSITE" id="PS00092">
    <property type="entry name" value="N6_MTASE"/>
    <property type="match status" value="1"/>
</dbReference>
<dbReference type="GO" id="GO:0009307">
    <property type="term" value="P:DNA restriction-modification system"/>
    <property type="evidence" value="ECO:0007669"/>
    <property type="project" value="InterPro"/>
</dbReference>
<dbReference type="Gene3D" id="1.10.1020.10">
    <property type="entry name" value="Adenine-specific Methyltransferase, Domain 2"/>
    <property type="match status" value="1"/>
</dbReference>
<dbReference type="GO" id="GO:0006298">
    <property type="term" value="P:mismatch repair"/>
    <property type="evidence" value="ECO:0007669"/>
    <property type="project" value="TreeGrafter"/>
</dbReference>
<reference evidence="10" key="3">
    <citation type="submission" date="2020-05" db="EMBL/GenBank/DDBJ databases">
        <title>Complete genome sequence of Bradyrhizobium diazoefficiens XF4 isolated from soybean nodule.</title>
        <authorList>
            <person name="Noda R."/>
            <person name="Kakizaki K."/>
            <person name="Minamisawa K."/>
        </authorList>
    </citation>
    <scope>NUCLEOTIDE SEQUENCE</scope>
    <source>
        <strain evidence="10">XF4</strain>
    </source>
</reference>
<evidence type="ECO:0000256" key="6">
    <source>
        <dbReference type="ARBA" id="ARBA00047942"/>
    </source>
</evidence>
<dbReference type="EMBL" id="AP023099">
    <property type="protein sequence ID" value="BCE91999.1"/>
    <property type="molecule type" value="Genomic_DNA"/>
</dbReference>
<dbReference type="PANTHER" id="PTHR30481:SF3">
    <property type="entry name" value="DNA ADENINE METHYLASE"/>
    <property type="match status" value="1"/>
</dbReference>
<evidence type="ECO:0000256" key="2">
    <source>
        <dbReference type="ARBA" id="ARBA00011900"/>
    </source>
</evidence>
<keyword evidence="4 8" id="KW-0808">Transferase</keyword>
<feature type="binding site" evidence="7">
    <location>
        <position position="66"/>
    </location>
    <ligand>
        <name>S-adenosyl-L-methionine</name>
        <dbReference type="ChEBI" id="CHEBI:59789"/>
    </ligand>
</feature>
<keyword evidence="3 8" id="KW-0489">Methyltransferase</keyword>
<evidence type="ECO:0000313" key="11">
    <source>
        <dbReference type="EMBL" id="BCE91999.1"/>
    </source>
</evidence>
<dbReference type="GO" id="GO:0009007">
    <property type="term" value="F:site-specific DNA-methyltransferase (adenine-specific) activity"/>
    <property type="evidence" value="ECO:0007669"/>
    <property type="project" value="UniProtKB-UniRule"/>
</dbReference>
<dbReference type="InterPro" id="IPR029063">
    <property type="entry name" value="SAM-dependent_MTases_sf"/>
</dbReference>
<dbReference type="EMBL" id="AP023091">
    <property type="protein sequence ID" value="BCE22218.1"/>
    <property type="molecule type" value="Genomic_DNA"/>
</dbReference>
<dbReference type="SUPFAM" id="SSF53335">
    <property type="entry name" value="S-adenosyl-L-methionine-dependent methyltransferases"/>
    <property type="match status" value="1"/>
</dbReference>
<dbReference type="GO" id="GO:0043565">
    <property type="term" value="F:sequence-specific DNA binding"/>
    <property type="evidence" value="ECO:0007669"/>
    <property type="project" value="TreeGrafter"/>
</dbReference>
<dbReference type="InterPro" id="IPR002052">
    <property type="entry name" value="DNA_methylase_N6_adenine_CS"/>
</dbReference>
<evidence type="ECO:0000313" key="9">
    <source>
        <dbReference type="EMBL" id="BCE22218.1"/>
    </source>
</evidence>
<accession>A0A809ZAN5</accession>
<evidence type="ECO:0000256" key="4">
    <source>
        <dbReference type="ARBA" id="ARBA00022679"/>
    </source>
</evidence>
<comment type="similarity">
    <text evidence="1 8">Belongs to the N(4)/N(6)-methyltransferase family.</text>
</comment>
<dbReference type="PANTHER" id="PTHR30481">
    <property type="entry name" value="DNA ADENINE METHYLASE"/>
    <property type="match status" value="1"/>
</dbReference>
<dbReference type="GO" id="GO:0032259">
    <property type="term" value="P:methylation"/>
    <property type="evidence" value="ECO:0007669"/>
    <property type="project" value="UniProtKB-KW"/>
</dbReference>
<organism evidence="10">
    <name type="scientific">Bradyrhizobium diazoefficiens</name>
    <dbReference type="NCBI Taxonomy" id="1355477"/>
    <lineage>
        <taxon>Bacteria</taxon>
        <taxon>Pseudomonadati</taxon>
        <taxon>Pseudomonadota</taxon>
        <taxon>Alphaproteobacteria</taxon>
        <taxon>Hyphomicrobiales</taxon>
        <taxon>Nitrobacteraceae</taxon>
        <taxon>Bradyrhizobium</taxon>
    </lineage>
</organism>
<evidence type="ECO:0000256" key="8">
    <source>
        <dbReference type="RuleBase" id="RU361257"/>
    </source>
</evidence>
<dbReference type="EC" id="2.1.1.72" evidence="2 8"/>
<gene>
    <name evidence="11" type="ORF">XF10B_47970</name>
    <name evidence="9" type="ORF">XF1B_48990</name>
    <name evidence="10" type="ORF">XF4B_48320</name>
</gene>
<dbReference type="PIRSF" id="PIRSF000398">
    <property type="entry name" value="M_m6A_EcoRV"/>
    <property type="match status" value="1"/>
</dbReference>
<reference evidence="9" key="1">
    <citation type="submission" date="2020-05" db="EMBL/GenBank/DDBJ databases">
        <title>Complete genome sequence of Bradyrhizobium diazoefficiens XF1 isolated from soybean nodule.</title>
        <authorList>
            <person name="Noda R."/>
            <person name="Kakizaki K."/>
            <person name="Minamisawa K."/>
        </authorList>
    </citation>
    <scope>NUCLEOTIDE SEQUENCE</scope>
    <source>
        <strain evidence="9">XF1</strain>
    </source>
</reference>
<dbReference type="REBASE" id="461152">
    <property type="entry name" value="M.BdiXF4ORF48320P"/>
</dbReference>
<reference evidence="11" key="2">
    <citation type="submission" date="2020-05" db="EMBL/GenBank/DDBJ databases">
        <title>Complete genome sequence of Bradyrhizobium diazoefficiens XF10 isolated from soybean nodule.</title>
        <authorList>
            <person name="Noda R."/>
            <person name="Kakizaki K."/>
            <person name="Minamisawa K."/>
        </authorList>
    </citation>
    <scope>NUCLEOTIDE SEQUENCE</scope>
    <source>
        <strain evidence="11">XF10</strain>
    </source>
</reference>
<feature type="binding site" evidence="7">
    <location>
        <position position="21"/>
    </location>
    <ligand>
        <name>S-adenosyl-L-methionine</name>
        <dbReference type="ChEBI" id="CHEBI:59789"/>
    </ligand>
</feature>
<dbReference type="REBASE" id="461157">
    <property type="entry name" value="M.BdiXF10ORF47970P"/>
</dbReference>
<dbReference type="Gene3D" id="3.40.50.150">
    <property type="entry name" value="Vaccinia Virus protein VP39"/>
    <property type="match status" value="1"/>
</dbReference>
<evidence type="ECO:0000256" key="3">
    <source>
        <dbReference type="ARBA" id="ARBA00022603"/>
    </source>
</evidence>
<sequence>MDAAVGSSPNVHAQSEPFLKWAGGKRWLIQRFPNLIPSDVRNYFEPFLGSGAVYFHVRPFGGIISDLNEDLVATYLALRDDPKGVKSALEKHSKKHSDEYYYEVRASKPTKTSSRAARLIYLNRTCWNGLYRVNKKGQFNVPRGTKNSVLLPSDDFAAISAQLKSINIDCCDFESTIERADEGDFAFIDPPYTVKHNMNGFLKYNQSIFSWDDQIRLSKAIVRARERGVRLLVLNANHSSIRDLYRNVGQFVRLPRHSVLAASSDFRAETSELAITVNYQKA</sequence>
<comment type="catalytic activity">
    <reaction evidence="6 8">
        <text>a 2'-deoxyadenosine in DNA + S-adenosyl-L-methionine = an N(6)-methyl-2'-deoxyadenosine in DNA + S-adenosyl-L-homocysteine + H(+)</text>
        <dbReference type="Rhea" id="RHEA:15197"/>
        <dbReference type="Rhea" id="RHEA-COMP:12418"/>
        <dbReference type="Rhea" id="RHEA-COMP:12419"/>
        <dbReference type="ChEBI" id="CHEBI:15378"/>
        <dbReference type="ChEBI" id="CHEBI:57856"/>
        <dbReference type="ChEBI" id="CHEBI:59789"/>
        <dbReference type="ChEBI" id="CHEBI:90615"/>
        <dbReference type="ChEBI" id="CHEBI:90616"/>
        <dbReference type="EC" id="2.1.1.72"/>
    </reaction>
</comment>
<dbReference type="Pfam" id="PF02086">
    <property type="entry name" value="MethyltransfD12"/>
    <property type="match status" value="1"/>
</dbReference>
<name>A0A809ZAN5_9BRAD</name>
<dbReference type="NCBIfam" id="TIGR00571">
    <property type="entry name" value="dam"/>
    <property type="match status" value="1"/>
</dbReference>
<dbReference type="AlphaFoldDB" id="A0A809ZAN5"/>
<dbReference type="PRINTS" id="PR00505">
    <property type="entry name" value="D12N6MTFRASE"/>
</dbReference>
<proteinExistence type="inferred from homology"/>
<dbReference type="REBASE" id="461153">
    <property type="entry name" value="M.BdiXF1ORF48990P"/>
</dbReference>
<dbReference type="GO" id="GO:1904047">
    <property type="term" value="F:S-adenosyl-L-methionine binding"/>
    <property type="evidence" value="ECO:0007669"/>
    <property type="project" value="TreeGrafter"/>
</dbReference>
<dbReference type="InterPro" id="IPR023095">
    <property type="entry name" value="Ade_MeTrfase_dom_2"/>
</dbReference>
<evidence type="ECO:0000256" key="1">
    <source>
        <dbReference type="ARBA" id="ARBA00006594"/>
    </source>
</evidence>
<evidence type="ECO:0000256" key="7">
    <source>
        <dbReference type="PIRSR" id="PIRSR000398-1"/>
    </source>
</evidence>
<dbReference type="InterPro" id="IPR012263">
    <property type="entry name" value="M_m6A_EcoRV"/>
</dbReference>
<evidence type="ECO:0000313" key="10">
    <source>
        <dbReference type="EMBL" id="BCE48483.1"/>
    </source>
</evidence>
<evidence type="ECO:0000256" key="5">
    <source>
        <dbReference type="ARBA" id="ARBA00022691"/>
    </source>
</evidence>
<feature type="binding site" evidence="7">
    <location>
        <position position="25"/>
    </location>
    <ligand>
        <name>S-adenosyl-L-methionine</name>
        <dbReference type="ChEBI" id="CHEBI:59789"/>
    </ligand>
</feature>
<dbReference type="EMBL" id="AP023094">
    <property type="protein sequence ID" value="BCE48483.1"/>
    <property type="molecule type" value="Genomic_DNA"/>
</dbReference>
<feature type="binding site" evidence="7">
    <location>
        <position position="189"/>
    </location>
    <ligand>
        <name>S-adenosyl-L-methionine</name>
        <dbReference type="ChEBI" id="CHEBI:59789"/>
    </ligand>
</feature>
<keyword evidence="5 8" id="KW-0949">S-adenosyl-L-methionine</keyword>
<dbReference type="InterPro" id="IPR012327">
    <property type="entry name" value="MeTrfase_D12"/>
</dbReference>